<feature type="compositionally biased region" description="Low complexity" evidence="1">
    <location>
        <begin position="15"/>
        <end position="32"/>
    </location>
</feature>
<protein>
    <submittedName>
        <fullName evidence="2">Uncharacterized protein</fullName>
    </submittedName>
</protein>
<dbReference type="Proteomes" id="UP000652761">
    <property type="component" value="Unassembled WGS sequence"/>
</dbReference>
<feature type="region of interest" description="Disordered" evidence="1">
    <location>
        <begin position="1"/>
        <end position="35"/>
    </location>
</feature>
<accession>A0A843TVM5</accession>
<evidence type="ECO:0000313" key="2">
    <source>
        <dbReference type="EMBL" id="MQL75301.1"/>
    </source>
</evidence>
<comment type="caution">
    <text evidence="2">The sequence shown here is derived from an EMBL/GenBank/DDBJ whole genome shotgun (WGS) entry which is preliminary data.</text>
</comment>
<dbReference type="AlphaFoldDB" id="A0A843TVM5"/>
<evidence type="ECO:0000256" key="1">
    <source>
        <dbReference type="SAM" id="MobiDB-lite"/>
    </source>
</evidence>
<reference evidence="2" key="1">
    <citation type="submission" date="2017-07" db="EMBL/GenBank/DDBJ databases">
        <title>Taro Niue Genome Assembly and Annotation.</title>
        <authorList>
            <person name="Atibalentja N."/>
            <person name="Keating K."/>
            <person name="Fields C.J."/>
        </authorList>
    </citation>
    <scope>NUCLEOTIDE SEQUENCE</scope>
    <source>
        <strain evidence="2">Niue_2</strain>
        <tissue evidence="2">Leaf</tissue>
    </source>
</reference>
<feature type="region of interest" description="Disordered" evidence="1">
    <location>
        <begin position="47"/>
        <end position="71"/>
    </location>
</feature>
<proteinExistence type="predicted"/>
<organism evidence="2 3">
    <name type="scientific">Colocasia esculenta</name>
    <name type="common">Wild taro</name>
    <name type="synonym">Arum esculentum</name>
    <dbReference type="NCBI Taxonomy" id="4460"/>
    <lineage>
        <taxon>Eukaryota</taxon>
        <taxon>Viridiplantae</taxon>
        <taxon>Streptophyta</taxon>
        <taxon>Embryophyta</taxon>
        <taxon>Tracheophyta</taxon>
        <taxon>Spermatophyta</taxon>
        <taxon>Magnoliopsida</taxon>
        <taxon>Liliopsida</taxon>
        <taxon>Araceae</taxon>
        <taxon>Aroideae</taxon>
        <taxon>Colocasieae</taxon>
        <taxon>Colocasia</taxon>
    </lineage>
</organism>
<dbReference type="EMBL" id="NMUH01000244">
    <property type="protein sequence ID" value="MQL75301.1"/>
    <property type="molecule type" value="Genomic_DNA"/>
</dbReference>
<sequence>MWKQTLGTHLPIQEAHGNTGATTTTLHLGHSTRSGNYTYRFHHERHQGTGYRNSSQVSTLDTQENLQNGNH</sequence>
<evidence type="ECO:0000313" key="3">
    <source>
        <dbReference type="Proteomes" id="UP000652761"/>
    </source>
</evidence>
<feature type="compositionally biased region" description="Polar residues" evidence="1">
    <location>
        <begin position="50"/>
        <end position="71"/>
    </location>
</feature>
<gene>
    <name evidence="2" type="ORF">Taro_007669</name>
</gene>
<keyword evidence="3" id="KW-1185">Reference proteome</keyword>
<name>A0A843TVM5_COLES</name>